<dbReference type="RefSeq" id="WP_305910345.1">
    <property type="nucleotide sequence ID" value="NZ_CP157742.1"/>
</dbReference>
<name>A0AAU7NNY8_9GAMM</name>
<dbReference type="EMBL" id="CP157742">
    <property type="protein sequence ID" value="XBS18721.1"/>
    <property type="molecule type" value="Genomic_DNA"/>
</dbReference>
<feature type="transmembrane region" description="Helical" evidence="1">
    <location>
        <begin position="46"/>
        <end position="67"/>
    </location>
</feature>
<keyword evidence="1" id="KW-0472">Membrane</keyword>
<dbReference type="AlphaFoldDB" id="A0AAU7NNY8"/>
<organism evidence="2 3">
    <name type="scientific">Methylomarinum roseum</name>
    <dbReference type="NCBI Taxonomy" id="3067653"/>
    <lineage>
        <taxon>Bacteria</taxon>
        <taxon>Pseudomonadati</taxon>
        <taxon>Pseudomonadota</taxon>
        <taxon>Gammaproteobacteria</taxon>
        <taxon>Methylococcales</taxon>
        <taxon>Methylococcaceae</taxon>
        <taxon>Methylomarinum</taxon>
    </lineage>
</organism>
<keyword evidence="2" id="KW-0614">Plasmid</keyword>
<dbReference type="KEGG" id="mech:Q9L42_000015"/>
<keyword evidence="1" id="KW-1133">Transmembrane helix</keyword>
<evidence type="ECO:0000313" key="3">
    <source>
        <dbReference type="Proteomes" id="UP001225378"/>
    </source>
</evidence>
<gene>
    <name evidence="2" type="ORF">Q9L42_000015</name>
</gene>
<keyword evidence="1" id="KW-0812">Transmembrane</keyword>
<evidence type="ECO:0000313" key="2">
    <source>
        <dbReference type="EMBL" id="XBS18721.1"/>
    </source>
</evidence>
<reference evidence="2 3" key="1">
    <citation type="journal article" date="2024" name="Microbiology">
        <title>Methylomarinum rosea sp. nov., a novel halophilic methanotrophic bacterium from the hypersaline Lake Elton.</title>
        <authorList>
            <person name="Suleimanov R.Z."/>
            <person name="Oshkin I.Y."/>
            <person name="Danilova O.V."/>
            <person name="Suzina N.E."/>
            <person name="Dedysh S.N."/>
        </authorList>
    </citation>
    <scope>NUCLEOTIDE SEQUENCE [LARGE SCALE GENOMIC DNA]</scope>
    <source>
        <strain evidence="2 3">Ch1-1</strain>
        <plasmid evidence="3">unnamed1</plasmid>
    </source>
</reference>
<protein>
    <submittedName>
        <fullName evidence="2">Uncharacterized protein</fullName>
    </submittedName>
</protein>
<keyword evidence="3" id="KW-1185">Reference proteome</keyword>
<dbReference type="Proteomes" id="UP001225378">
    <property type="component" value="Plasmid unnamed1"/>
</dbReference>
<feature type="transmembrane region" description="Helical" evidence="1">
    <location>
        <begin position="16"/>
        <end position="34"/>
    </location>
</feature>
<accession>A0AAU7NNY8</accession>
<evidence type="ECO:0000256" key="1">
    <source>
        <dbReference type="SAM" id="Phobius"/>
    </source>
</evidence>
<sequence>MDPKTILKTLKEASPFDLFLISFIALPFVFEAWLRILEKLELGLCAMYWSFVIVLLGYIVGVVAMLVGSNREKRREVAKDQIIGYLTANSYKMMTLETIREKINQVYTNDFLNSLPVHFPNEIRRATLKGNKPGLARITEENDESRT</sequence>
<geneLocation type="plasmid" evidence="2 3">
    <name>unnamed1</name>
</geneLocation>
<proteinExistence type="predicted"/>